<sequence length="170" mass="18141">MLVVRSFSNLAKKRLGGKQMPNLVQNPGFEAGLAGWTATNVTPADVNPFEGTAAARLGPGIASLFQDIPIDGYKRLSFLLSFAVEAPLSFNPGDLTVQVQWLDATGTVIGIGLSLFIPSATTGTQFFWLTYVDATENAPINAKTARIIFSKAQGSGRDVLDVDKVVLLRV</sequence>
<evidence type="ECO:0000313" key="2">
    <source>
        <dbReference type="Proteomes" id="UP000197032"/>
    </source>
</evidence>
<organism evidence="1 2">
    <name type="scientific">Calderihabitans maritimus</name>
    <dbReference type="NCBI Taxonomy" id="1246530"/>
    <lineage>
        <taxon>Bacteria</taxon>
        <taxon>Bacillati</taxon>
        <taxon>Bacillota</taxon>
        <taxon>Clostridia</taxon>
        <taxon>Neomoorellales</taxon>
        <taxon>Calderihabitantaceae</taxon>
        <taxon>Calderihabitans</taxon>
    </lineage>
</organism>
<gene>
    <name evidence="1" type="ORF">KKC1_14680</name>
</gene>
<evidence type="ECO:0000313" key="1">
    <source>
        <dbReference type="EMBL" id="GAW92312.1"/>
    </source>
</evidence>
<dbReference type="EMBL" id="BDGJ01000070">
    <property type="protein sequence ID" value="GAW92312.1"/>
    <property type="molecule type" value="Genomic_DNA"/>
</dbReference>
<proteinExistence type="predicted"/>
<accession>A0A1Z5HS11</accession>
<keyword evidence="2" id="KW-1185">Reference proteome</keyword>
<protein>
    <submittedName>
        <fullName evidence="1">Uncharacterized protein</fullName>
    </submittedName>
</protein>
<dbReference type="AlphaFoldDB" id="A0A1Z5HS11"/>
<comment type="caution">
    <text evidence="1">The sequence shown here is derived from an EMBL/GenBank/DDBJ whole genome shotgun (WGS) entry which is preliminary data.</text>
</comment>
<reference evidence="2" key="1">
    <citation type="journal article" date="2017" name="Appl. Environ. Microbiol.">
        <title>Genomic analysis of Calderihabitans maritimus KKC1, a thermophilic hydrogenogenic carboxydotrophic bacterium isolated from marine sediment.</title>
        <authorList>
            <person name="Omae K."/>
            <person name="Yoneda Y."/>
            <person name="Fukuyama Y."/>
            <person name="Yoshida T."/>
            <person name="Sako Y."/>
        </authorList>
    </citation>
    <scope>NUCLEOTIDE SEQUENCE [LARGE SCALE GENOMIC DNA]</scope>
    <source>
        <strain evidence="2">KKC1</strain>
    </source>
</reference>
<name>A0A1Z5HS11_9FIRM</name>
<dbReference type="Proteomes" id="UP000197032">
    <property type="component" value="Unassembled WGS sequence"/>
</dbReference>
<dbReference type="Gene3D" id="2.60.120.260">
    <property type="entry name" value="Galactose-binding domain-like"/>
    <property type="match status" value="1"/>
</dbReference>